<comment type="catalytic activity">
    <reaction evidence="7">
        <text>L-cysteine + O2 = 3-sulfino-L-alanine + H(+)</text>
        <dbReference type="Rhea" id="RHEA:20441"/>
        <dbReference type="ChEBI" id="CHEBI:15378"/>
        <dbReference type="ChEBI" id="CHEBI:15379"/>
        <dbReference type="ChEBI" id="CHEBI:35235"/>
        <dbReference type="ChEBI" id="CHEBI:61085"/>
        <dbReference type="EC" id="1.13.11.20"/>
    </reaction>
    <physiologicalReaction direction="left-to-right" evidence="7">
        <dbReference type="Rhea" id="RHEA:20442"/>
    </physiologicalReaction>
</comment>
<sequence>MFRQLARQLSGRSAASPLCRLVFATDIADNNNDFTAGPPPSPPTGVLAYAVGWSHHRSWASTSSPTGWPTPPPTDVSACTRLAYYAAAVGRLRLHRRPASVAAEWCLHRRPASVAAEWCLRLHGWPIMPPLLGVYDFTAGLPPSPPSGASAYTAGLLCRRCWASMTSPPACLRRRRVVPPPTRLAYYAAAVGRLRLHHRPASVAAEWCLRLHGWPIMPPLLGVYDVTAGPPPSPPTGVLAYAVGWSHHRSWAFTSSPTGWPTPPPTDVSACTAGLLCRRCWASMTSPPAYLRRRRLVPPPKRLAYYAAAVGRLRLHRRPASVAAEWCLRLHGWPIMPPLLGVYDFTAGLPPSPPSGASAYTAGLLCRRCWASTTSPPACLRRRRVVPPLTRLGYYAAVVGCLHPHRWLTFVAVDWIQIQICTKGIHGFKLISYAPGMDQSEHHHRLAFAAADWCFRLHGWPIMPPLLGVYVFTDRLAFVRRRLVLPPARLAFMPPLLGVYVFTDRLAFAAADWCFRLHGWPLCRRCVYVFTNRLAFAAADWCLRLHGWPIMPPLLGVYVFTDRPSRPPPTGVYVFTNRLAFAAADWCLRLHDWPIMPPLLGVYVFTDRPSRPPPTGVIACTAGLYAAVVRRLRLHQPACFRRRRLVSPPARLAFMPPLLGVYVFTNRLAFAAADWCLRLHGWPIMPPLLGVYVFTDRPSRPPPTGVTACTAGLLCHRCWASTSSPTGRLVRRRLVFPPARLAYYATIVGRLRLHRPAASSAADWCFRLHGWPIMPLLLGVYVFTDRPPHPPPTVPSPLRLVYTATTTDGHHRLPSPTGYAAADWCFHLHNCASSLPVCFCCRRLVFTSSRRCNFVIMDFYLDIFNTYLQSSNDYSTTRSYNSRLYVQLFPN</sequence>
<dbReference type="GO" id="GO:0046872">
    <property type="term" value="F:metal ion binding"/>
    <property type="evidence" value="ECO:0007669"/>
    <property type="project" value="UniProtKB-KW"/>
</dbReference>
<dbReference type="InterPro" id="IPR012864">
    <property type="entry name" value="PCO/ADO"/>
</dbReference>
<keyword evidence="5" id="KW-0560">Oxidoreductase</keyword>
<evidence type="ECO:0000256" key="6">
    <source>
        <dbReference type="ARBA" id="ARBA00023004"/>
    </source>
</evidence>
<dbReference type="AlphaFoldDB" id="Q7XMN9"/>
<reference evidence="9" key="2">
    <citation type="journal article" date="2008" name="Nucleic Acids Res.">
        <title>The rice annotation project database (RAP-DB): 2008 update.</title>
        <authorList>
            <consortium name="The rice annotation project (RAP)"/>
        </authorList>
    </citation>
    <scope>GENOME REANNOTATION</scope>
    <source>
        <strain evidence="9">cv. Nipponbare</strain>
    </source>
</reference>
<organism evidence="8 9">
    <name type="scientific">Oryza sativa subsp. japonica</name>
    <name type="common">Rice</name>
    <dbReference type="NCBI Taxonomy" id="39947"/>
    <lineage>
        <taxon>Eukaryota</taxon>
        <taxon>Viridiplantae</taxon>
        <taxon>Streptophyta</taxon>
        <taxon>Embryophyta</taxon>
        <taxon>Tracheophyta</taxon>
        <taxon>Spermatophyta</taxon>
        <taxon>Magnoliopsida</taxon>
        <taxon>Liliopsida</taxon>
        <taxon>Poales</taxon>
        <taxon>Poaceae</taxon>
        <taxon>BOP clade</taxon>
        <taxon>Oryzoideae</taxon>
        <taxon>Oryzeae</taxon>
        <taxon>Oryzinae</taxon>
        <taxon>Oryza</taxon>
        <taxon>Oryza sativa</taxon>
    </lineage>
</organism>
<dbReference type="GO" id="GO:0017172">
    <property type="term" value="F:cysteine dioxygenase activity"/>
    <property type="evidence" value="ECO:0007669"/>
    <property type="project" value="UniProtKB-EC"/>
</dbReference>
<comment type="similarity">
    <text evidence="2">Belongs to the cysteine dioxygenase family.</text>
</comment>
<dbReference type="EMBL" id="AL606693">
    <property type="protein sequence ID" value="CAE04519.2"/>
    <property type="molecule type" value="Genomic_DNA"/>
</dbReference>
<evidence type="ECO:0000313" key="8">
    <source>
        <dbReference type="EMBL" id="CAE04519.2"/>
    </source>
</evidence>
<dbReference type="Proteomes" id="UP000000763">
    <property type="component" value="Chromosome 4"/>
</dbReference>
<evidence type="ECO:0000256" key="7">
    <source>
        <dbReference type="ARBA" id="ARBA00024284"/>
    </source>
</evidence>
<name>Q7XMN9_ORYSJ</name>
<evidence type="ECO:0000256" key="4">
    <source>
        <dbReference type="ARBA" id="ARBA00022723"/>
    </source>
</evidence>
<evidence type="ECO:0000256" key="3">
    <source>
        <dbReference type="ARBA" id="ARBA00013133"/>
    </source>
</evidence>
<accession>Q7XMN9</accession>
<proteinExistence type="inferred from homology"/>
<evidence type="ECO:0000256" key="1">
    <source>
        <dbReference type="ARBA" id="ARBA00001954"/>
    </source>
</evidence>
<gene>
    <name evidence="8" type="primary">OSJNBb0076A11.3</name>
</gene>
<dbReference type="EC" id="1.13.11.20" evidence="3"/>
<dbReference type="Pfam" id="PF03578">
    <property type="entry name" value="HGWP"/>
    <property type="match status" value="9"/>
</dbReference>
<evidence type="ECO:0000256" key="5">
    <source>
        <dbReference type="ARBA" id="ARBA00023002"/>
    </source>
</evidence>
<dbReference type="PANTHER" id="PTHR22966">
    <property type="entry name" value="2-AMINOETHANETHIOL DIOXYGENASE"/>
    <property type="match status" value="1"/>
</dbReference>
<dbReference type="PANTHER" id="PTHR22966:SF29">
    <property type="entry name" value="PLANT CYSTEINE OXIDASE 3"/>
    <property type="match status" value="1"/>
</dbReference>
<comment type="cofactor">
    <cofactor evidence="1">
        <name>Fe(2+)</name>
        <dbReference type="ChEBI" id="CHEBI:29033"/>
    </cofactor>
</comment>
<evidence type="ECO:0000313" key="9">
    <source>
        <dbReference type="Proteomes" id="UP000000763"/>
    </source>
</evidence>
<reference evidence="9" key="1">
    <citation type="journal article" date="2005" name="Nature">
        <title>The map-based sequence of the rice genome.</title>
        <authorList>
            <consortium name="International rice genome sequencing project (IRGSP)"/>
            <person name="Matsumoto T."/>
            <person name="Wu J."/>
            <person name="Kanamori H."/>
            <person name="Katayose Y."/>
            <person name="Fujisawa M."/>
            <person name="Namiki N."/>
            <person name="Mizuno H."/>
            <person name="Yamamoto K."/>
            <person name="Antonio B.A."/>
            <person name="Baba T."/>
            <person name="Sakata K."/>
            <person name="Nagamura Y."/>
            <person name="Aoki H."/>
            <person name="Arikawa K."/>
            <person name="Arita K."/>
            <person name="Bito T."/>
            <person name="Chiden Y."/>
            <person name="Fujitsuka N."/>
            <person name="Fukunaka R."/>
            <person name="Hamada M."/>
            <person name="Harada C."/>
            <person name="Hayashi A."/>
            <person name="Hijishita S."/>
            <person name="Honda M."/>
            <person name="Hosokawa S."/>
            <person name="Ichikawa Y."/>
            <person name="Idonuma A."/>
            <person name="Iijima M."/>
            <person name="Ikeda M."/>
            <person name="Ikeno M."/>
            <person name="Ito K."/>
            <person name="Ito S."/>
            <person name="Ito T."/>
            <person name="Ito Y."/>
            <person name="Ito Y."/>
            <person name="Iwabuchi A."/>
            <person name="Kamiya K."/>
            <person name="Karasawa W."/>
            <person name="Kurita K."/>
            <person name="Katagiri S."/>
            <person name="Kikuta A."/>
            <person name="Kobayashi H."/>
            <person name="Kobayashi N."/>
            <person name="Machita K."/>
            <person name="Maehara T."/>
            <person name="Masukawa M."/>
            <person name="Mizubayashi T."/>
            <person name="Mukai Y."/>
            <person name="Nagasaki H."/>
            <person name="Nagata Y."/>
            <person name="Naito S."/>
            <person name="Nakashima M."/>
            <person name="Nakama Y."/>
            <person name="Nakamichi Y."/>
            <person name="Nakamura M."/>
            <person name="Meguro A."/>
            <person name="Negishi M."/>
            <person name="Ohta I."/>
            <person name="Ohta T."/>
            <person name="Okamoto M."/>
            <person name="Ono N."/>
            <person name="Saji S."/>
            <person name="Sakaguchi M."/>
            <person name="Sakai K."/>
            <person name="Shibata M."/>
            <person name="Shimokawa T."/>
            <person name="Song J."/>
            <person name="Takazaki Y."/>
            <person name="Terasawa K."/>
            <person name="Tsugane M."/>
            <person name="Tsuji K."/>
            <person name="Ueda S."/>
            <person name="Waki K."/>
            <person name="Yamagata H."/>
            <person name="Yamamoto M."/>
            <person name="Yamamoto S."/>
            <person name="Yamane H."/>
            <person name="Yoshiki S."/>
            <person name="Yoshihara R."/>
            <person name="Yukawa K."/>
            <person name="Zhong H."/>
            <person name="Yano M."/>
            <person name="Yuan Q."/>
            <person name="Ouyang S."/>
            <person name="Liu J."/>
            <person name="Jones K.M."/>
            <person name="Gansberger K."/>
            <person name="Moffat K."/>
            <person name="Hill J."/>
            <person name="Bera J."/>
            <person name="Fadrosh D."/>
            <person name="Jin S."/>
            <person name="Johri S."/>
            <person name="Kim M."/>
            <person name="Overton L."/>
            <person name="Reardon M."/>
            <person name="Tsitrin T."/>
            <person name="Vuong H."/>
            <person name="Weaver B."/>
            <person name="Ciecko A."/>
            <person name="Tallon L."/>
            <person name="Jackson J."/>
            <person name="Pai G."/>
            <person name="Aken S.V."/>
            <person name="Utterback T."/>
            <person name="Reidmuller S."/>
            <person name="Feldblyum T."/>
            <person name="Hsiao J."/>
            <person name="Zismann V."/>
            <person name="Iobst S."/>
            <person name="de Vazeille A.R."/>
            <person name="Buell C.R."/>
            <person name="Ying K."/>
            <person name="Li Y."/>
            <person name="Lu T."/>
            <person name="Huang Y."/>
            <person name="Zhao Q."/>
            <person name="Feng Q."/>
            <person name="Zhang L."/>
            <person name="Zhu J."/>
            <person name="Weng Q."/>
            <person name="Mu J."/>
            <person name="Lu Y."/>
            <person name="Fan D."/>
            <person name="Liu Y."/>
            <person name="Guan J."/>
            <person name="Zhang Y."/>
            <person name="Yu S."/>
            <person name="Liu X."/>
            <person name="Zhang Y."/>
            <person name="Hong G."/>
            <person name="Han B."/>
            <person name="Choisne N."/>
            <person name="Demange N."/>
            <person name="Orjeda G."/>
            <person name="Samain S."/>
            <person name="Cattolico L."/>
            <person name="Pelletier E."/>
            <person name="Couloux A."/>
            <person name="Segurens B."/>
            <person name="Wincker P."/>
            <person name="D'Hont A."/>
            <person name="Scarpelli C."/>
            <person name="Weissenbach J."/>
            <person name="Salanoubat M."/>
            <person name="Quetier F."/>
            <person name="Yu Y."/>
            <person name="Kim H.R."/>
            <person name="Rambo T."/>
            <person name="Currie J."/>
            <person name="Collura K."/>
            <person name="Luo M."/>
            <person name="Yang T."/>
            <person name="Ammiraju J.S.S."/>
            <person name="Engler F."/>
            <person name="Soderlund C."/>
            <person name="Wing R.A."/>
            <person name="Palmer L.E."/>
            <person name="de la Bastide M."/>
            <person name="Spiegel L."/>
            <person name="Nascimento L."/>
            <person name="Zutavern T."/>
            <person name="O'Shaughnessy A."/>
            <person name="Dike S."/>
            <person name="Dedhia N."/>
            <person name="Preston R."/>
            <person name="Balija V."/>
            <person name="McCombie W.R."/>
            <person name="Chow T."/>
            <person name="Chen H."/>
            <person name="Chung M."/>
            <person name="Chen C."/>
            <person name="Shaw J."/>
            <person name="Wu H."/>
            <person name="Hsiao K."/>
            <person name="Chao Y."/>
            <person name="Chu M."/>
            <person name="Cheng C."/>
            <person name="Hour A."/>
            <person name="Lee P."/>
            <person name="Lin S."/>
            <person name="Lin Y."/>
            <person name="Liou J."/>
            <person name="Liu S."/>
            <person name="Hsing Y."/>
            <person name="Raghuvanshi S."/>
            <person name="Mohanty A."/>
            <person name="Bharti A.K."/>
            <person name="Gaur A."/>
            <person name="Gupta V."/>
            <person name="Kumar D."/>
            <person name="Ravi V."/>
            <person name="Vij S."/>
            <person name="Kapur A."/>
            <person name="Khurana P."/>
            <person name="Khurana P."/>
            <person name="Khurana J.P."/>
            <person name="Tyagi A.K."/>
            <person name="Gaikwad K."/>
            <person name="Singh A."/>
            <person name="Dalal V."/>
            <person name="Srivastava S."/>
            <person name="Dixit A."/>
            <person name="Pal A.K."/>
            <person name="Ghazi I.A."/>
            <person name="Yadav M."/>
            <person name="Pandit A."/>
            <person name="Bhargava A."/>
            <person name="Sureshbabu K."/>
            <person name="Batra K."/>
            <person name="Sharma T.R."/>
            <person name="Mohapatra T."/>
            <person name="Singh N.K."/>
            <person name="Messing J."/>
            <person name="Nelson A.B."/>
            <person name="Fuks G."/>
            <person name="Kavchok S."/>
            <person name="Keizer G."/>
            <person name="Linton E."/>
            <person name="Llaca V."/>
            <person name="Song R."/>
            <person name="Tanyolac B."/>
            <person name="Young S."/>
            <person name="Ho-Il K."/>
            <person name="Hahn J.H."/>
            <person name="Sangsakoo G."/>
            <person name="Vanavichit A."/>
            <person name="de Mattos Luiz.A.T."/>
            <person name="Zimmer P.D."/>
            <person name="Malone G."/>
            <person name="Dellagostin O."/>
            <person name="de Oliveira A.C."/>
            <person name="Bevan M."/>
            <person name="Bancroft I."/>
            <person name="Minx P."/>
            <person name="Cordum H."/>
            <person name="Wilson R."/>
            <person name="Cheng Z."/>
            <person name="Jin W."/>
            <person name="Jiang J."/>
            <person name="Leong S.A."/>
            <person name="Iwama H."/>
            <person name="Gojobori T."/>
            <person name="Itoh T."/>
            <person name="Niimura Y."/>
            <person name="Fujii Y."/>
            <person name="Habara T."/>
            <person name="Sakai H."/>
            <person name="Sato Y."/>
            <person name="Wilson G."/>
            <person name="Kumar K."/>
            <person name="McCouch S."/>
            <person name="Juretic N."/>
            <person name="Hoen D."/>
            <person name="Wright S."/>
            <person name="Bruskiewich R."/>
            <person name="Bureau T."/>
            <person name="Miyao A."/>
            <person name="Hirochika H."/>
            <person name="Nishikawa T."/>
            <person name="Kadowaki K."/>
            <person name="Sugiura M."/>
            <person name="Burr B."/>
            <person name="Sasaki T."/>
        </authorList>
    </citation>
    <scope>NUCLEOTIDE SEQUENCE [LARGE SCALE GENOMIC DNA]</scope>
    <source>
        <strain evidence="9">cv. Nipponbare</strain>
    </source>
</reference>
<protein>
    <recommendedName>
        <fullName evidence="3">cysteine dioxygenase</fullName>
        <ecNumber evidence="3">1.13.11.20</ecNumber>
    </recommendedName>
</protein>
<evidence type="ECO:0000256" key="2">
    <source>
        <dbReference type="ARBA" id="ARBA00006622"/>
    </source>
</evidence>
<keyword evidence="4" id="KW-0479">Metal-binding</keyword>
<keyword evidence="6" id="KW-0408">Iron</keyword>
<dbReference type="InterPro" id="IPR005213">
    <property type="entry name" value="HGWP_repeat"/>
</dbReference>